<dbReference type="PRINTS" id="PR00463">
    <property type="entry name" value="EP450I"/>
</dbReference>
<dbReference type="InterPro" id="IPR001128">
    <property type="entry name" value="Cyt_P450"/>
</dbReference>
<organism evidence="10 11">
    <name type="scientific">Fopius arisanus</name>
    <dbReference type="NCBI Taxonomy" id="64838"/>
    <lineage>
        <taxon>Eukaryota</taxon>
        <taxon>Metazoa</taxon>
        <taxon>Ecdysozoa</taxon>
        <taxon>Arthropoda</taxon>
        <taxon>Hexapoda</taxon>
        <taxon>Insecta</taxon>
        <taxon>Pterygota</taxon>
        <taxon>Neoptera</taxon>
        <taxon>Endopterygota</taxon>
        <taxon>Hymenoptera</taxon>
        <taxon>Apocrita</taxon>
        <taxon>Ichneumonoidea</taxon>
        <taxon>Braconidae</taxon>
        <taxon>Opiinae</taxon>
        <taxon>Fopius</taxon>
    </lineage>
</organism>
<dbReference type="InterPro" id="IPR050196">
    <property type="entry name" value="Cytochrome_P450_Monoox"/>
</dbReference>
<dbReference type="InterPro" id="IPR017972">
    <property type="entry name" value="Cyt_P450_CS"/>
</dbReference>
<keyword evidence="6 8" id="KW-0408">Iron</keyword>
<dbReference type="PANTHER" id="PTHR24291:SF209">
    <property type="entry name" value="CYTOCHROME P450-LIKE PROTEIN"/>
    <property type="match status" value="1"/>
</dbReference>
<keyword evidence="7 9" id="KW-0503">Monooxygenase</keyword>
<dbReference type="SUPFAM" id="SSF48264">
    <property type="entry name" value="Cytochrome P450"/>
    <property type="match status" value="1"/>
</dbReference>
<comment type="similarity">
    <text evidence="2 9">Belongs to the cytochrome P450 family.</text>
</comment>
<dbReference type="PROSITE" id="PS00086">
    <property type="entry name" value="CYTOCHROME_P450"/>
    <property type="match status" value="1"/>
</dbReference>
<evidence type="ECO:0000256" key="1">
    <source>
        <dbReference type="ARBA" id="ARBA00001971"/>
    </source>
</evidence>
<dbReference type="OrthoDB" id="1470350at2759"/>
<feature type="binding site" description="axial binding residue" evidence="8">
    <location>
        <position position="458"/>
    </location>
    <ligand>
        <name>heme</name>
        <dbReference type="ChEBI" id="CHEBI:30413"/>
    </ligand>
    <ligandPart>
        <name>Fe</name>
        <dbReference type="ChEBI" id="CHEBI:18248"/>
    </ligandPart>
</feature>
<keyword evidence="4 8" id="KW-0479">Metal-binding</keyword>
<reference evidence="11" key="1">
    <citation type="submission" date="2025-08" db="UniProtKB">
        <authorList>
            <consortium name="RefSeq"/>
        </authorList>
    </citation>
    <scope>IDENTIFICATION</scope>
    <source>
        <strain evidence="11">USDA-PBARC FA_bdor</strain>
        <tissue evidence="11">Whole organism</tissue>
    </source>
</reference>
<name>A0A9R1U3C6_9HYME</name>
<dbReference type="Proteomes" id="UP000694866">
    <property type="component" value="Unplaced"/>
</dbReference>
<evidence type="ECO:0000256" key="7">
    <source>
        <dbReference type="ARBA" id="ARBA00023033"/>
    </source>
</evidence>
<protein>
    <submittedName>
        <fullName evidence="11">Cytochrome P450 4C1</fullName>
    </submittedName>
</protein>
<proteinExistence type="inferred from homology"/>
<dbReference type="GO" id="GO:0016705">
    <property type="term" value="F:oxidoreductase activity, acting on paired donors, with incorporation or reduction of molecular oxygen"/>
    <property type="evidence" value="ECO:0007669"/>
    <property type="project" value="InterPro"/>
</dbReference>
<dbReference type="InterPro" id="IPR036396">
    <property type="entry name" value="Cyt_P450_sf"/>
</dbReference>
<evidence type="ECO:0000313" key="11">
    <source>
        <dbReference type="RefSeq" id="XP_011307511.1"/>
    </source>
</evidence>
<dbReference type="PRINTS" id="PR00385">
    <property type="entry name" value="P450"/>
</dbReference>
<evidence type="ECO:0000256" key="3">
    <source>
        <dbReference type="ARBA" id="ARBA00022617"/>
    </source>
</evidence>
<evidence type="ECO:0000256" key="9">
    <source>
        <dbReference type="RuleBase" id="RU000461"/>
    </source>
</evidence>
<dbReference type="GO" id="GO:0005506">
    <property type="term" value="F:iron ion binding"/>
    <property type="evidence" value="ECO:0007669"/>
    <property type="project" value="InterPro"/>
</dbReference>
<dbReference type="CDD" id="cd20628">
    <property type="entry name" value="CYP4"/>
    <property type="match status" value="1"/>
</dbReference>
<evidence type="ECO:0000313" key="10">
    <source>
        <dbReference type="Proteomes" id="UP000694866"/>
    </source>
</evidence>
<dbReference type="Pfam" id="PF00067">
    <property type="entry name" value="p450"/>
    <property type="match status" value="1"/>
</dbReference>
<dbReference type="RefSeq" id="XP_011307511.1">
    <property type="nucleotide sequence ID" value="XM_011309209.1"/>
</dbReference>
<evidence type="ECO:0000256" key="6">
    <source>
        <dbReference type="ARBA" id="ARBA00023004"/>
    </source>
</evidence>
<gene>
    <name evidence="11" type="primary">LOC105269170</name>
</gene>
<keyword evidence="5 9" id="KW-0560">Oxidoreductase</keyword>
<dbReference type="InterPro" id="IPR002401">
    <property type="entry name" value="Cyt_P450_E_grp-I"/>
</dbReference>
<evidence type="ECO:0000256" key="5">
    <source>
        <dbReference type="ARBA" id="ARBA00023002"/>
    </source>
</evidence>
<accession>A0A9R1U3C6</accession>
<dbReference type="KEGG" id="fas:105269170"/>
<dbReference type="GO" id="GO:0004497">
    <property type="term" value="F:monooxygenase activity"/>
    <property type="evidence" value="ECO:0007669"/>
    <property type="project" value="UniProtKB-KW"/>
</dbReference>
<keyword evidence="3 8" id="KW-0349">Heme</keyword>
<dbReference type="Gene3D" id="1.10.630.10">
    <property type="entry name" value="Cytochrome P450"/>
    <property type="match status" value="1"/>
</dbReference>
<sequence length="512" mass="59479">MEILSVLFVFLSLIIAYKIIKKINKYYSWRCRANKIPGPRARFPIIGVSWELIKTKPEDRIGWFHKIAKRYKDGIFITWIGFDATIHINTPENAEIILRSTKHIDKGLAYNYLVPWLGKGLLTSSGEKWFHDRKLITPTFHFGILEDFAEVMVEKSAILNQRLKEQVQLHGNEPFDIFRMMGKCALDIICETAMGVNVDAQGQIENEYNQAVETISTYALNRVFRPWLKPDWIYYMTEKGKKFKAAIETTHKRCTHVIEQKKSERQQNLNSDDNIQNAFEGIGGKKRRAFLDLLLECSENTKEPLTIEQIQEQVNTFMFAGHDTTGALMSWALFSIGNDETVQNNIHRELDEVFEETNEPVTTKQVPHLKYLDRVIKEVLRLYPSAPSISRGISKDLEIGSYTVPGGCTLAVQIYQLHRDPRHWPNPTHFDPDRFLPDRAKDRHPYSYIPFSGGLRNCIGQKFAVLEAKILLTEILRKWKVKSLQNHENIKYRSAIILRPHEGIFMNFYPRH</sequence>
<dbReference type="AlphaFoldDB" id="A0A9R1U3C6"/>
<dbReference type="GO" id="GO:0020037">
    <property type="term" value="F:heme binding"/>
    <property type="evidence" value="ECO:0007669"/>
    <property type="project" value="InterPro"/>
</dbReference>
<dbReference type="GeneID" id="105269170"/>
<evidence type="ECO:0000256" key="2">
    <source>
        <dbReference type="ARBA" id="ARBA00010617"/>
    </source>
</evidence>
<dbReference type="PANTHER" id="PTHR24291">
    <property type="entry name" value="CYTOCHROME P450 FAMILY 4"/>
    <property type="match status" value="1"/>
</dbReference>
<comment type="cofactor">
    <cofactor evidence="1 8">
        <name>heme</name>
        <dbReference type="ChEBI" id="CHEBI:30413"/>
    </cofactor>
</comment>
<evidence type="ECO:0000256" key="4">
    <source>
        <dbReference type="ARBA" id="ARBA00022723"/>
    </source>
</evidence>
<keyword evidence="10" id="KW-1185">Reference proteome</keyword>
<evidence type="ECO:0000256" key="8">
    <source>
        <dbReference type="PIRSR" id="PIRSR602401-1"/>
    </source>
</evidence>